<dbReference type="Pfam" id="PF09090">
    <property type="entry name" value="MIF4G_like_2"/>
    <property type="match status" value="1"/>
</dbReference>
<comment type="caution">
    <text evidence="4">The sequence shown here is derived from an EMBL/GenBank/DDBJ whole genome shotgun (WGS) entry which is preliminary data.</text>
</comment>
<dbReference type="InterPro" id="IPR016024">
    <property type="entry name" value="ARM-type_fold"/>
</dbReference>
<dbReference type="InterPro" id="IPR015174">
    <property type="entry name" value="MIF4G-like_typ-2"/>
</dbReference>
<evidence type="ECO:0000256" key="1">
    <source>
        <dbReference type="SAM" id="MobiDB-lite"/>
    </source>
</evidence>
<dbReference type="STRING" id="65357.A0A024GLJ2"/>
<feature type="compositionally biased region" description="Basic and acidic residues" evidence="1">
    <location>
        <begin position="60"/>
        <end position="75"/>
    </location>
</feature>
<dbReference type="InterPro" id="IPR027159">
    <property type="entry name" value="CBP80"/>
</dbReference>
<accession>A0A024GLJ2</accession>
<dbReference type="AlphaFoldDB" id="A0A024GLJ2"/>
<evidence type="ECO:0000313" key="4">
    <source>
        <dbReference type="EMBL" id="CCI47370.1"/>
    </source>
</evidence>
<organism evidence="4 5">
    <name type="scientific">Albugo candida</name>
    <dbReference type="NCBI Taxonomy" id="65357"/>
    <lineage>
        <taxon>Eukaryota</taxon>
        <taxon>Sar</taxon>
        <taxon>Stramenopiles</taxon>
        <taxon>Oomycota</taxon>
        <taxon>Peronosporomycetes</taxon>
        <taxon>Albuginales</taxon>
        <taxon>Albuginaceae</taxon>
        <taxon>Albugo</taxon>
    </lineage>
</organism>
<dbReference type="EMBL" id="CAIX01000167">
    <property type="protein sequence ID" value="CCI47370.1"/>
    <property type="molecule type" value="Genomic_DNA"/>
</dbReference>
<dbReference type="InterPro" id="IPR015172">
    <property type="entry name" value="MIF4G-like_typ-1"/>
</dbReference>
<dbReference type="GO" id="GO:0003729">
    <property type="term" value="F:mRNA binding"/>
    <property type="evidence" value="ECO:0007669"/>
    <property type="project" value="TreeGrafter"/>
</dbReference>
<name>A0A024GLJ2_9STRA</name>
<feature type="compositionally biased region" description="Basic and acidic residues" evidence="1">
    <location>
        <begin position="1"/>
        <end position="19"/>
    </location>
</feature>
<dbReference type="GO" id="GO:0005634">
    <property type="term" value="C:nucleus"/>
    <property type="evidence" value="ECO:0007669"/>
    <property type="project" value="TreeGrafter"/>
</dbReference>
<dbReference type="Gene3D" id="1.25.40.180">
    <property type="match status" value="3"/>
</dbReference>
<dbReference type="SUPFAM" id="SSF48371">
    <property type="entry name" value="ARM repeat"/>
    <property type="match status" value="3"/>
</dbReference>
<reference evidence="4 5" key="1">
    <citation type="submission" date="2012-05" db="EMBL/GenBank/DDBJ databases">
        <title>Recombination and specialization in a pathogen metapopulation.</title>
        <authorList>
            <person name="Gardiner A."/>
            <person name="Kemen E."/>
            <person name="Schultz-Larsen T."/>
            <person name="MacLean D."/>
            <person name="Van Oosterhout C."/>
            <person name="Jones J.D.G."/>
        </authorList>
    </citation>
    <scope>NUCLEOTIDE SEQUENCE [LARGE SCALE GENOMIC DNA]</scope>
    <source>
        <strain evidence="4 5">Ac Nc2</strain>
    </source>
</reference>
<proteinExistence type="predicted"/>
<keyword evidence="5" id="KW-1185">Reference proteome</keyword>
<dbReference type="Pfam" id="PF09088">
    <property type="entry name" value="MIF4G_like"/>
    <property type="match status" value="1"/>
</dbReference>
<dbReference type="GO" id="GO:0005846">
    <property type="term" value="C:nuclear cap binding complex"/>
    <property type="evidence" value="ECO:0007669"/>
    <property type="project" value="InterPro"/>
</dbReference>
<evidence type="ECO:0000259" key="3">
    <source>
        <dbReference type="Pfam" id="PF09090"/>
    </source>
</evidence>
<protein>
    <recommendedName>
        <fullName evidence="6">MIF4G domain-containing protein</fullName>
    </recommendedName>
</protein>
<evidence type="ECO:0000313" key="5">
    <source>
        <dbReference type="Proteomes" id="UP000053237"/>
    </source>
</evidence>
<evidence type="ECO:0000259" key="2">
    <source>
        <dbReference type="Pfam" id="PF09088"/>
    </source>
</evidence>
<evidence type="ECO:0008006" key="6">
    <source>
        <dbReference type="Google" id="ProtNLM"/>
    </source>
</evidence>
<dbReference type="GO" id="GO:0000184">
    <property type="term" value="P:nuclear-transcribed mRNA catabolic process, nonsense-mediated decay"/>
    <property type="evidence" value="ECO:0007669"/>
    <property type="project" value="TreeGrafter"/>
</dbReference>
<feature type="region of interest" description="Disordered" evidence="1">
    <location>
        <begin position="1"/>
        <end position="75"/>
    </location>
</feature>
<dbReference type="PANTHER" id="PTHR12412:SF2">
    <property type="entry name" value="NUCLEAR CAP-BINDING PROTEIN SUBUNIT 1"/>
    <property type="match status" value="1"/>
</dbReference>
<sequence>MSYNDSRRRAHENDQDNHRHNYNKRSRHDDYNPGSRAHTSNYEEKNRFGNRNEPKRRRFENRNQNESSRETDDERTWRLTKKNLVRFSEFYTQHFAQNKWKEEFQTFIDSVVSQIENDTLKKTSLQHTLVKCVARLPANSALYAAFVAAVTSRINLFGFDVAYLVLKKIEETLQSIQKEETLKTEKDVLQYTNTGTEKCICVRLLFRFMGNLVAIGVLKAENLMEYLQFLQDAVWNDKDGERTFEDLFCKRQFTILAWKDFLSTVLLETVLTCGEVLVRETSTTFQALLNQINDYKVLRERSWKCLDDDYTGSWIVSASQLSLLWEPEEALPTACKQTDSVSILWDAVQPFLESLTSGITGEHVSIARVCGTIQPRDFLESELIGMPSCSVDTVSLSFDLTQINSTNKPPLRILPRILSEDAGAVGALIANFHPATYYTARTLFTDVVMAFYPKPEVASKQLVHACGMLRVDSNDRNLDQPTGSESPKMEYILLETLLVLTLQSFSSSTIAYYNAVLYHLFKADSSKFSPVFAILIELLFREIPTMNGNASSAFVQTFSHFLSNFEYKWRWSHWNHILKEEDDDPQRLFVASVIEKCVRLSYLDHMQKSLPEELHVLLPPTPAPRVRYLDTLKTEPNDGEIPSSFQTAFFESVRSKLKEHPTASNLESWLKEQINKAEVDRLEAIEVFVTALLESGAATFTHLRLVLEKYAEVFTDPESTLSGSDEQVRIITALSSVWQHSPQHIEVISNLMLRQNIISSAAIIKWIFTADVTQQYCWPYVWTIARDAMTFLQNRRKQTEQCAKAADSDIGDNILRPVSEEEKQVMRSMLEGFRDVLSSHKRRCASDGNSYQDHWFNSLVTQIKAFAIRFQETLPQAIDDIQQMPVSEEHDGDFTSVLRMLRVSLAFPSDL</sequence>
<dbReference type="PANTHER" id="PTHR12412">
    <property type="entry name" value="CAP BINDING PROTEIN"/>
    <property type="match status" value="1"/>
</dbReference>
<dbReference type="OrthoDB" id="10252707at2759"/>
<feature type="domain" description="MIF4G-like type 1" evidence="2">
    <location>
        <begin position="471"/>
        <end position="612"/>
    </location>
</feature>
<gene>
    <name evidence="4" type="ORF">BN9_083770</name>
</gene>
<feature type="domain" description="MIF4G-like type 2" evidence="3">
    <location>
        <begin position="670"/>
        <end position="858"/>
    </location>
</feature>
<dbReference type="GO" id="GO:0000339">
    <property type="term" value="F:RNA cap binding"/>
    <property type="evidence" value="ECO:0007669"/>
    <property type="project" value="InterPro"/>
</dbReference>
<dbReference type="InParanoid" id="A0A024GLJ2"/>
<dbReference type="Proteomes" id="UP000053237">
    <property type="component" value="Unassembled WGS sequence"/>
</dbReference>
<feature type="compositionally biased region" description="Basic and acidic residues" evidence="1">
    <location>
        <begin position="41"/>
        <end position="53"/>
    </location>
</feature>
<dbReference type="GO" id="GO:0006406">
    <property type="term" value="P:mRNA export from nucleus"/>
    <property type="evidence" value="ECO:0007669"/>
    <property type="project" value="InterPro"/>
</dbReference>